<dbReference type="GO" id="GO:0019843">
    <property type="term" value="F:rRNA binding"/>
    <property type="evidence" value="ECO:0007669"/>
    <property type="project" value="UniProtKB-UniRule"/>
</dbReference>
<dbReference type="InterPro" id="IPR019906">
    <property type="entry name" value="Ribosomal_uL6_bac-type"/>
</dbReference>
<dbReference type="Gene3D" id="3.90.930.12">
    <property type="entry name" value="Ribosomal protein L6, alpha-beta domain"/>
    <property type="match status" value="2"/>
</dbReference>
<evidence type="ECO:0000256" key="5">
    <source>
        <dbReference type="RuleBase" id="RU003869"/>
    </source>
</evidence>
<dbReference type="GO" id="GO:0022625">
    <property type="term" value="C:cytosolic large ribosomal subunit"/>
    <property type="evidence" value="ECO:0007669"/>
    <property type="project" value="UniProtKB-UniRule"/>
</dbReference>
<evidence type="ECO:0000259" key="7">
    <source>
        <dbReference type="Pfam" id="PF00347"/>
    </source>
</evidence>
<evidence type="ECO:0000256" key="1">
    <source>
        <dbReference type="ARBA" id="ARBA00022980"/>
    </source>
</evidence>
<accession>A0A1F7GL53</accession>
<keyword evidence="6" id="KW-0699">rRNA-binding</keyword>
<dbReference type="PIRSF" id="PIRSF002162">
    <property type="entry name" value="Ribosomal_L6"/>
    <property type="match status" value="1"/>
</dbReference>
<keyword evidence="2 5" id="KW-0687">Ribonucleoprotein</keyword>
<dbReference type="GO" id="GO:0002181">
    <property type="term" value="P:cytoplasmic translation"/>
    <property type="evidence" value="ECO:0007669"/>
    <property type="project" value="TreeGrafter"/>
</dbReference>
<dbReference type="Pfam" id="PF00347">
    <property type="entry name" value="Ribosomal_L6"/>
    <property type="match status" value="2"/>
</dbReference>
<name>A0A1F7GL53_9BACT</name>
<evidence type="ECO:0000256" key="3">
    <source>
        <dbReference type="ARBA" id="ARBA00035454"/>
    </source>
</evidence>
<dbReference type="InterPro" id="IPR002358">
    <property type="entry name" value="Ribosomal_uL6_CS"/>
</dbReference>
<dbReference type="NCBIfam" id="TIGR03654">
    <property type="entry name" value="L6_bact"/>
    <property type="match status" value="1"/>
</dbReference>
<dbReference type="InterPro" id="IPR020040">
    <property type="entry name" value="Ribosomal_uL6_a/b-dom"/>
</dbReference>
<evidence type="ECO:0000256" key="2">
    <source>
        <dbReference type="ARBA" id="ARBA00023274"/>
    </source>
</evidence>
<dbReference type="Proteomes" id="UP000176850">
    <property type="component" value="Unassembled WGS sequence"/>
</dbReference>
<dbReference type="PANTHER" id="PTHR11655">
    <property type="entry name" value="60S/50S RIBOSOMAL PROTEIN L6/L9"/>
    <property type="match status" value="1"/>
</dbReference>
<proteinExistence type="inferred from homology"/>
<comment type="function">
    <text evidence="6">This protein binds to the 23S rRNA, and is important in its secondary structure. It is located near the subunit interface in the base of the L7/L12 stalk, and near the tRNA binding site of the peptidyltransferase center.</text>
</comment>
<reference evidence="8 9" key="1">
    <citation type="journal article" date="2016" name="Nat. Commun.">
        <title>Thousands of microbial genomes shed light on interconnected biogeochemical processes in an aquifer system.</title>
        <authorList>
            <person name="Anantharaman K."/>
            <person name="Brown C.T."/>
            <person name="Hug L.A."/>
            <person name="Sharon I."/>
            <person name="Castelle C.J."/>
            <person name="Probst A.J."/>
            <person name="Thomas B.C."/>
            <person name="Singh A."/>
            <person name="Wilkins M.J."/>
            <person name="Karaoz U."/>
            <person name="Brodie E.L."/>
            <person name="Williams K.H."/>
            <person name="Hubbard S.S."/>
            <person name="Banfield J.F."/>
        </authorList>
    </citation>
    <scope>NUCLEOTIDE SEQUENCE [LARGE SCALE GENOMIC DNA]</scope>
</reference>
<comment type="similarity">
    <text evidence="5">Belongs to the universal ribosomal protein uL6 family.</text>
</comment>
<dbReference type="InterPro" id="IPR036789">
    <property type="entry name" value="Ribosomal_uL6-like_a/b-dom_sf"/>
</dbReference>
<dbReference type="GO" id="GO:0003735">
    <property type="term" value="F:structural constituent of ribosome"/>
    <property type="evidence" value="ECO:0007669"/>
    <property type="project" value="UniProtKB-UniRule"/>
</dbReference>
<protein>
    <recommendedName>
        <fullName evidence="3 4">50S ribosomal protein L6</fullName>
    </recommendedName>
</protein>
<dbReference type="InterPro" id="IPR000702">
    <property type="entry name" value="Ribosomal_uL6-like"/>
</dbReference>
<evidence type="ECO:0000313" key="8">
    <source>
        <dbReference type="EMBL" id="OGK19688.1"/>
    </source>
</evidence>
<dbReference type="SUPFAM" id="SSF56053">
    <property type="entry name" value="Ribosomal protein L6"/>
    <property type="match status" value="2"/>
</dbReference>
<keyword evidence="1 5" id="KW-0689">Ribosomal protein</keyword>
<comment type="caution">
    <text evidence="8">The sequence shown here is derived from an EMBL/GenBank/DDBJ whole genome shotgun (WGS) entry which is preliminary data.</text>
</comment>
<dbReference type="PRINTS" id="PR00059">
    <property type="entry name" value="RIBOSOMALL6"/>
</dbReference>
<sequence length="180" mass="19351">MSKVGQSPITVQDPVSVSIENQTCTVTGPLGSLVIDIPREITVTNADGVLAVARRDDLLRSKALHGLTRTLVQNAVLGVVKPWEKKLEVHGTGYRVKQMGENLVFEVGYSHTVEFGKVKGVTLAIEGNNKVTVSGIDKQRVGEVAAKIKAIKKPDPYKGKGVRYEGEVVHLKAGKKAKTA</sequence>
<dbReference type="AlphaFoldDB" id="A0A1F7GL53"/>
<feature type="domain" description="Large ribosomal subunit protein uL6 alpha-beta" evidence="7">
    <location>
        <begin position="91"/>
        <end position="164"/>
    </location>
</feature>
<keyword evidence="6" id="KW-0694">RNA-binding</keyword>
<dbReference type="PROSITE" id="PS00525">
    <property type="entry name" value="RIBOSOMAL_L6_1"/>
    <property type="match status" value="1"/>
</dbReference>
<feature type="domain" description="Large ribosomal subunit protein uL6 alpha-beta" evidence="7">
    <location>
        <begin position="15"/>
        <end position="79"/>
    </location>
</feature>
<evidence type="ECO:0000313" key="9">
    <source>
        <dbReference type="Proteomes" id="UP000176850"/>
    </source>
</evidence>
<evidence type="ECO:0000256" key="6">
    <source>
        <dbReference type="RuleBase" id="RU003870"/>
    </source>
</evidence>
<dbReference type="EMBL" id="MFZH01000007">
    <property type="protein sequence ID" value="OGK19688.1"/>
    <property type="molecule type" value="Genomic_DNA"/>
</dbReference>
<organism evidence="8 9">
    <name type="scientific">Candidatus Roizmanbacteria bacterium RIFCSPHIGHO2_01_FULL_39_24</name>
    <dbReference type="NCBI Taxonomy" id="1802032"/>
    <lineage>
        <taxon>Bacteria</taxon>
        <taxon>Candidatus Roizmaniibacteriota</taxon>
    </lineage>
</organism>
<gene>
    <name evidence="8" type="ORF">A2799_01510</name>
</gene>
<evidence type="ECO:0000256" key="4">
    <source>
        <dbReference type="NCBIfam" id="TIGR03654"/>
    </source>
</evidence>
<dbReference type="PANTHER" id="PTHR11655:SF14">
    <property type="entry name" value="LARGE RIBOSOMAL SUBUNIT PROTEIN UL6M"/>
    <property type="match status" value="1"/>
</dbReference>